<evidence type="ECO:0000256" key="8">
    <source>
        <dbReference type="ARBA" id="ARBA00023136"/>
    </source>
</evidence>
<dbReference type="PROSITE" id="PS50893">
    <property type="entry name" value="ABC_TRANSPORTER_2"/>
    <property type="match status" value="2"/>
</dbReference>
<comment type="subcellular location">
    <subcellularLocation>
        <location evidence="1">Cell membrane</location>
        <topology evidence="1">Peripheral membrane protein</topology>
    </subcellularLocation>
</comment>
<sequence length="519" mass="56355">MDYLLRTEGLSKVYPNGTLANKQVDFAVAKGEILGLVGENGAGKSTLMKLLYGEESPSSGTIYLDGKPIGFSSSQDAIAAGIGMVHQHFMLVPSLSLAENLVLGQEPKKGKSSFFDLEKAVAITEELGEKYNLKVFARARVVDVSVSMRQKLEILKALYRGAKILILDEPTAVLTPQETDELFVELQALRSHGHTIIFISHKLNEIFKLCDRVSVMRDGRMIGTHQVADVDRQTISNEMVGREVLLSVRKDKAKAGEKVLVAKDLSYIDDFGIAALDHVSLALRKGEILGVVGVDGNGQSELVRILTGSARSLSGSVVVKGRDLTNQKPGALRRAGVAHIAEDRMTVGTALPASIEDNLMADRYFHPEYKGRAGFLKQAAMARAATEIVTTFDIRCKSAKQPVSSLSGGNMQKVVIGREFTADADILVIAQPTRGVDVGAIEFIHKRIIEMRDQGKAVLLVSSDLQEVMSMSDSLVVMNSGKIVAYFEDASATTDKELGLYMLGLKKQNPEEIGKVLHE</sequence>
<evidence type="ECO:0000256" key="1">
    <source>
        <dbReference type="ARBA" id="ARBA00004202"/>
    </source>
</evidence>
<dbReference type="PROSITE" id="PS00211">
    <property type="entry name" value="ABC_TRANSPORTER_1"/>
    <property type="match status" value="1"/>
</dbReference>
<evidence type="ECO:0000313" key="10">
    <source>
        <dbReference type="EMBL" id="MPL78674.1"/>
    </source>
</evidence>
<evidence type="ECO:0000256" key="2">
    <source>
        <dbReference type="ARBA" id="ARBA00022448"/>
    </source>
</evidence>
<dbReference type="GO" id="GO:0005886">
    <property type="term" value="C:plasma membrane"/>
    <property type="evidence" value="ECO:0007669"/>
    <property type="project" value="UniProtKB-SubCell"/>
</dbReference>
<dbReference type="SUPFAM" id="SSF52540">
    <property type="entry name" value="P-loop containing nucleoside triphosphate hydrolases"/>
    <property type="match status" value="2"/>
</dbReference>
<dbReference type="Pfam" id="PF00005">
    <property type="entry name" value="ABC_tran"/>
    <property type="match status" value="2"/>
</dbReference>
<dbReference type="EMBL" id="VSSQ01000118">
    <property type="protein sequence ID" value="MPL78674.1"/>
    <property type="molecule type" value="Genomic_DNA"/>
</dbReference>
<keyword evidence="6 10" id="KW-0067">ATP-binding</keyword>
<evidence type="ECO:0000259" key="9">
    <source>
        <dbReference type="PROSITE" id="PS50893"/>
    </source>
</evidence>
<organism evidence="10">
    <name type="scientific">bioreactor metagenome</name>
    <dbReference type="NCBI Taxonomy" id="1076179"/>
    <lineage>
        <taxon>unclassified sequences</taxon>
        <taxon>metagenomes</taxon>
        <taxon>ecological metagenomes</taxon>
    </lineage>
</organism>
<keyword evidence="5" id="KW-0547">Nucleotide-binding</keyword>
<dbReference type="EC" id="3.6.3.17" evidence="10"/>
<keyword evidence="8" id="KW-0472">Membrane</keyword>
<feature type="domain" description="ABC transporter" evidence="9">
    <location>
        <begin position="5"/>
        <end position="243"/>
    </location>
</feature>
<dbReference type="GO" id="GO:0005524">
    <property type="term" value="F:ATP binding"/>
    <property type="evidence" value="ECO:0007669"/>
    <property type="project" value="UniProtKB-KW"/>
</dbReference>
<gene>
    <name evidence="10" type="primary">mglA_10</name>
    <name evidence="10" type="ORF">SDC9_24544</name>
</gene>
<feature type="domain" description="ABC transporter" evidence="9">
    <location>
        <begin position="260"/>
        <end position="505"/>
    </location>
</feature>
<evidence type="ECO:0000256" key="3">
    <source>
        <dbReference type="ARBA" id="ARBA00022475"/>
    </source>
</evidence>
<dbReference type="FunFam" id="3.40.50.300:FF:000127">
    <property type="entry name" value="Ribose import ATP-binding protein RbsA"/>
    <property type="match status" value="1"/>
</dbReference>
<dbReference type="CDD" id="cd03216">
    <property type="entry name" value="ABC_Carb_Monos_I"/>
    <property type="match status" value="1"/>
</dbReference>
<protein>
    <submittedName>
        <fullName evidence="10">Galactose/methyl galactoside import ATP-binding protein MglA</fullName>
        <ecNumber evidence="10">3.6.3.17</ecNumber>
    </submittedName>
</protein>
<comment type="caution">
    <text evidence="10">The sequence shown here is derived from an EMBL/GenBank/DDBJ whole genome shotgun (WGS) entry which is preliminary data.</text>
</comment>
<dbReference type="CDD" id="cd03215">
    <property type="entry name" value="ABC_Carb_Monos_II"/>
    <property type="match status" value="1"/>
</dbReference>
<evidence type="ECO:0000256" key="7">
    <source>
        <dbReference type="ARBA" id="ARBA00022967"/>
    </source>
</evidence>
<dbReference type="PANTHER" id="PTHR43790">
    <property type="entry name" value="CARBOHYDRATE TRANSPORT ATP-BINDING PROTEIN MG119-RELATED"/>
    <property type="match status" value="1"/>
</dbReference>
<proteinExistence type="predicted"/>
<evidence type="ECO:0000256" key="5">
    <source>
        <dbReference type="ARBA" id="ARBA00022741"/>
    </source>
</evidence>
<dbReference type="Gene3D" id="3.40.50.300">
    <property type="entry name" value="P-loop containing nucleotide triphosphate hydrolases"/>
    <property type="match status" value="2"/>
</dbReference>
<keyword evidence="10" id="KW-0378">Hydrolase</keyword>
<dbReference type="InterPro" id="IPR027417">
    <property type="entry name" value="P-loop_NTPase"/>
</dbReference>
<accession>A0A644UIB7</accession>
<dbReference type="InterPro" id="IPR050107">
    <property type="entry name" value="ABC_carbohydrate_import_ATPase"/>
</dbReference>
<evidence type="ECO:0000256" key="6">
    <source>
        <dbReference type="ARBA" id="ARBA00022840"/>
    </source>
</evidence>
<dbReference type="PANTHER" id="PTHR43790:SF4">
    <property type="entry name" value="GUANOSINE IMPORT ATP-BINDING PROTEIN NUPO"/>
    <property type="match status" value="1"/>
</dbReference>
<keyword evidence="2" id="KW-0813">Transport</keyword>
<dbReference type="SMART" id="SM00382">
    <property type="entry name" value="AAA"/>
    <property type="match status" value="1"/>
</dbReference>
<keyword evidence="7" id="KW-1278">Translocase</keyword>
<dbReference type="GO" id="GO:0016887">
    <property type="term" value="F:ATP hydrolysis activity"/>
    <property type="evidence" value="ECO:0007669"/>
    <property type="project" value="InterPro"/>
</dbReference>
<dbReference type="InterPro" id="IPR017871">
    <property type="entry name" value="ABC_transporter-like_CS"/>
</dbReference>
<evidence type="ECO:0000256" key="4">
    <source>
        <dbReference type="ARBA" id="ARBA00022737"/>
    </source>
</evidence>
<dbReference type="InterPro" id="IPR003593">
    <property type="entry name" value="AAA+_ATPase"/>
</dbReference>
<dbReference type="InterPro" id="IPR003439">
    <property type="entry name" value="ABC_transporter-like_ATP-bd"/>
</dbReference>
<keyword evidence="3" id="KW-1003">Cell membrane</keyword>
<keyword evidence="4" id="KW-0677">Repeat</keyword>
<dbReference type="AlphaFoldDB" id="A0A644UIB7"/>
<name>A0A644UIB7_9ZZZZ</name>
<reference evidence="10" key="1">
    <citation type="submission" date="2019-08" db="EMBL/GenBank/DDBJ databases">
        <authorList>
            <person name="Kucharzyk K."/>
            <person name="Murdoch R.W."/>
            <person name="Higgins S."/>
            <person name="Loffler F."/>
        </authorList>
    </citation>
    <scope>NUCLEOTIDE SEQUENCE</scope>
</reference>